<evidence type="ECO:0000256" key="5">
    <source>
        <dbReference type="ARBA" id="ARBA00024893"/>
    </source>
</evidence>
<evidence type="ECO:0000256" key="6">
    <source>
        <dbReference type="SAM" id="Coils"/>
    </source>
</evidence>
<dbReference type="InterPro" id="IPR012959">
    <property type="entry name" value="CPL_dom"/>
</dbReference>
<sequence length="687" mass="77026">MAGVKRRVDAAEDRNGKRSKSQVSAPVKKSKTDFKSGKSGKSDKKASKKKVQQEDSEDDGDDFDMDNLSSDDGDDDFDDLDATPDDVEMDDVSDDEEEEEEEEEESAKSDKKDNKQQNGEAKSSTSRESHAKQKALQQERKAAKPNADTIARSKKLWEQLRRKSHVPLEQRKKLIKELFEIITGRVSDFVFKHDSVRIIQTALKYGNLEQRKQIAQELKGSYKELAQSRYAKFLVGKLIVHGDAETRDLIIPEFYGHVKRLIRHPEASWILDDIYRTVASKEQRRRILREWYGPEFAIFQDDKETSDLVKILEAHPEKRGPIMHFLHELINHMVQKKTTGFTLLHDAMLQYFLNTKPGSNEANEFIELLKGDEEGDLVKNLAFTASGSRLMCLSLAYANAKDRKLLLRFYRDTIKAMAGDANGHMVILAAYEVIDDTKLSGKSIFSELLNQNDAEEARNEELFRQVNDLVARAAVLFPFAGDRVKWLLPEADLGVLNEIREIRKETSKKDPAIRRSELAVAASPTLLAFIAARAEALLETSFGCQFVGEVLFGSSGDKTAALQAVANAAKTQSEQRDSAAFGRLLKSLVQGGRYNPATKSVEKVSPPLNFHDLLYEQIRDEVVEWATGPNTFVIVAMAESDEFQGKAELLKTLKKNKKALTQASESGKGEKKAGPAASGAKLLLEKV</sequence>
<gene>
    <name evidence="9" type="ORF">N7458_011892</name>
</gene>
<dbReference type="SMART" id="SM00025">
    <property type="entry name" value="Pumilio"/>
    <property type="match status" value="4"/>
</dbReference>
<keyword evidence="1" id="KW-0690">Ribosome biogenesis</keyword>
<organism evidence="9 10">
    <name type="scientific">Penicillium daleae</name>
    <dbReference type="NCBI Taxonomy" id="63821"/>
    <lineage>
        <taxon>Eukaryota</taxon>
        <taxon>Fungi</taxon>
        <taxon>Dikarya</taxon>
        <taxon>Ascomycota</taxon>
        <taxon>Pezizomycotina</taxon>
        <taxon>Eurotiomycetes</taxon>
        <taxon>Eurotiomycetidae</taxon>
        <taxon>Eurotiales</taxon>
        <taxon>Aspergillaceae</taxon>
        <taxon>Penicillium</taxon>
    </lineage>
</organism>
<keyword evidence="2" id="KW-0698">rRNA processing</keyword>
<dbReference type="PROSITE" id="PS50303">
    <property type="entry name" value="PUM_HD"/>
    <property type="match status" value="1"/>
</dbReference>
<keyword evidence="6" id="KW-0175">Coiled coil</keyword>
<keyword evidence="10" id="KW-1185">Reference proteome</keyword>
<dbReference type="PANTHER" id="PTHR13389:SF0">
    <property type="entry name" value="PUMILIO HOMOLOG 3"/>
    <property type="match status" value="1"/>
</dbReference>
<keyword evidence="4" id="KW-0694">RNA-binding</keyword>
<dbReference type="EMBL" id="JAPVEA010000009">
    <property type="protein sequence ID" value="KAJ5432736.1"/>
    <property type="molecule type" value="Genomic_DNA"/>
</dbReference>
<feature type="region of interest" description="Disordered" evidence="7">
    <location>
        <begin position="1"/>
        <end position="150"/>
    </location>
</feature>
<evidence type="ECO:0000256" key="3">
    <source>
        <dbReference type="ARBA" id="ARBA00022737"/>
    </source>
</evidence>
<evidence type="ECO:0000256" key="4">
    <source>
        <dbReference type="ARBA" id="ARBA00022884"/>
    </source>
</evidence>
<evidence type="ECO:0000259" key="8">
    <source>
        <dbReference type="PROSITE" id="PS50303"/>
    </source>
</evidence>
<dbReference type="InterPro" id="IPR001313">
    <property type="entry name" value="Pumilio_RNA-bd_rpt"/>
</dbReference>
<keyword evidence="3" id="KW-0677">Repeat</keyword>
<feature type="region of interest" description="Disordered" evidence="7">
    <location>
        <begin position="660"/>
        <end position="687"/>
    </location>
</feature>
<accession>A0AAD6FWA0</accession>
<proteinExistence type="predicted"/>
<evidence type="ECO:0000256" key="2">
    <source>
        <dbReference type="ARBA" id="ARBA00022552"/>
    </source>
</evidence>
<dbReference type="RefSeq" id="XP_056760028.1">
    <property type="nucleotide sequence ID" value="XM_056915274.1"/>
</dbReference>
<protein>
    <recommendedName>
        <fullName evidence="8">PUM-HD domain-containing protein</fullName>
    </recommendedName>
</protein>
<dbReference type="InterPro" id="IPR011989">
    <property type="entry name" value="ARM-like"/>
</dbReference>
<dbReference type="GO" id="GO:0006417">
    <property type="term" value="P:regulation of translation"/>
    <property type="evidence" value="ECO:0007669"/>
    <property type="project" value="TreeGrafter"/>
</dbReference>
<dbReference type="InterPro" id="IPR040059">
    <property type="entry name" value="PUM3"/>
</dbReference>
<dbReference type="GeneID" id="81605517"/>
<dbReference type="Pfam" id="PF08144">
    <property type="entry name" value="CPL"/>
    <property type="match status" value="1"/>
</dbReference>
<dbReference type="GO" id="GO:0003729">
    <property type="term" value="F:mRNA binding"/>
    <property type="evidence" value="ECO:0007669"/>
    <property type="project" value="TreeGrafter"/>
</dbReference>
<feature type="compositionally biased region" description="Acidic residues" evidence="7">
    <location>
        <begin position="54"/>
        <end position="105"/>
    </location>
</feature>
<dbReference type="GO" id="GO:0006364">
    <property type="term" value="P:rRNA processing"/>
    <property type="evidence" value="ECO:0007669"/>
    <property type="project" value="UniProtKB-KW"/>
</dbReference>
<evidence type="ECO:0000313" key="10">
    <source>
        <dbReference type="Proteomes" id="UP001213681"/>
    </source>
</evidence>
<dbReference type="InterPro" id="IPR016024">
    <property type="entry name" value="ARM-type_fold"/>
</dbReference>
<comment type="caution">
    <text evidence="9">The sequence shown here is derived from an EMBL/GenBank/DDBJ whole genome shotgun (WGS) entry which is preliminary data.</text>
</comment>
<evidence type="ECO:0000256" key="1">
    <source>
        <dbReference type="ARBA" id="ARBA00022517"/>
    </source>
</evidence>
<dbReference type="InterPro" id="IPR033133">
    <property type="entry name" value="PUM-HD"/>
</dbReference>
<dbReference type="Proteomes" id="UP001213681">
    <property type="component" value="Unassembled WGS sequence"/>
</dbReference>
<name>A0AAD6FWA0_9EURO</name>
<evidence type="ECO:0000313" key="9">
    <source>
        <dbReference type="EMBL" id="KAJ5432736.1"/>
    </source>
</evidence>
<reference evidence="9" key="2">
    <citation type="journal article" date="2023" name="IMA Fungus">
        <title>Comparative genomic study of the Penicillium genus elucidates a diverse pangenome and 15 lateral gene transfer events.</title>
        <authorList>
            <person name="Petersen C."/>
            <person name="Sorensen T."/>
            <person name="Nielsen M.R."/>
            <person name="Sondergaard T.E."/>
            <person name="Sorensen J.L."/>
            <person name="Fitzpatrick D.A."/>
            <person name="Frisvad J.C."/>
            <person name="Nielsen K.L."/>
        </authorList>
    </citation>
    <scope>NUCLEOTIDE SEQUENCE</scope>
    <source>
        <strain evidence="9">IBT 16125</strain>
    </source>
</reference>
<comment type="function">
    <text evidence="5">RNA-binding nucleolar protein required for pre-rRNA processing. Involved in production of 18S rRNA and assembly of small ribosomal subunit.</text>
</comment>
<evidence type="ECO:0000256" key="7">
    <source>
        <dbReference type="SAM" id="MobiDB-lite"/>
    </source>
</evidence>
<feature type="coiled-coil region" evidence="6">
    <location>
        <begin position="445"/>
        <end position="472"/>
    </location>
</feature>
<dbReference type="Gene3D" id="1.25.10.10">
    <property type="entry name" value="Leucine-rich Repeat Variant"/>
    <property type="match status" value="1"/>
</dbReference>
<feature type="domain" description="PUM-HD" evidence="8">
    <location>
        <begin position="152"/>
        <end position="519"/>
    </location>
</feature>
<feature type="compositionally biased region" description="Basic and acidic residues" evidence="7">
    <location>
        <begin position="106"/>
        <end position="115"/>
    </location>
</feature>
<feature type="compositionally biased region" description="Basic and acidic residues" evidence="7">
    <location>
        <begin position="125"/>
        <end position="142"/>
    </location>
</feature>
<dbReference type="PANTHER" id="PTHR13389">
    <property type="entry name" value="PUMILIO HOMOLOG 3"/>
    <property type="match status" value="1"/>
</dbReference>
<reference evidence="9" key="1">
    <citation type="submission" date="2022-12" db="EMBL/GenBank/DDBJ databases">
        <authorList>
            <person name="Petersen C."/>
        </authorList>
    </citation>
    <scope>NUCLEOTIDE SEQUENCE</scope>
    <source>
        <strain evidence="9">IBT 16125</strain>
    </source>
</reference>
<dbReference type="SUPFAM" id="SSF48371">
    <property type="entry name" value="ARM repeat"/>
    <property type="match status" value="1"/>
</dbReference>
<dbReference type="GO" id="GO:0005730">
    <property type="term" value="C:nucleolus"/>
    <property type="evidence" value="ECO:0007669"/>
    <property type="project" value="TreeGrafter"/>
</dbReference>
<feature type="compositionally biased region" description="Basic and acidic residues" evidence="7">
    <location>
        <begin position="30"/>
        <end position="45"/>
    </location>
</feature>
<feature type="compositionally biased region" description="Basic and acidic residues" evidence="7">
    <location>
        <begin position="1"/>
        <end position="16"/>
    </location>
</feature>
<dbReference type="AlphaFoldDB" id="A0AAD6FWA0"/>